<reference evidence="1" key="2">
    <citation type="journal article" date="2020" name="Nat. Commun.">
        <title>Large-scale genome sequencing of mycorrhizal fungi provides insights into the early evolution of symbiotic traits.</title>
        <authorList>
            <person name="Miyauchi S."/>
            <person name="Kiss E."/>
            <person name="Kuo A."/>
            <person name="Drula E."/>
            <person name="Kohler A."/>
            <person name="Sanchez-Garcia M."/>
            <person name="Morin E."/>
            <person name="Andreopoulos B."/>
            <person name="Barry K.W."/>
            <person name="Bonito G."/>
            <person name="Buee M."/>
            <person name="Carver A."/>
            <person name="Chen C."/>
            <person name="Cichocki N."/>
            <person name="Clum A."/>
            <person name="Culley D."/>
            <person name="Crous P.W."/>
            <person name="Fauchery L."/>
            <person name="Girlanda M."/>
            <person name="Hayes R.D."/>
            <person name="Keri Z."/>
            <person name="LaButti K."/>
            <person name="Lipzen A."/>
            <person name="Lombard V."/>
            <person name="Magnuson J."/>
            <person name="Maillard F."/>
            <person name="Murat C."/>
            <person name="Nolan M."/>
            <person name="Ohm R.A."/>
            <person name="Pangilinan J."/>
            <person name="Pereira M.F."/>
            <person name="Perotto S."/>
            <person name="Peter M."/>
            <person name="Pfister S."/>
            <person name="Riley R."/>
            <person name="Sitrit Y."/>
            <person name="Stielow J.B."/>
            <person name="Szollosi G."/>
            <person name="Zifcakova L."/>
            <person name="Stursova M."/>
            <person name="Spatafora J.W."/>
            <person name="Tedersoo L."/>
            <person name="Vaario L.M."/>
            <person name="Yamada A."/>
            <person name="Yan M."/>
            <person name="Wang P."/>
            <person name="Xu J."/>
            <person name="Bruns T."/>
            <person name="Baldrian P."/>
            <person name="Vilgalys R."/>
            <person name="Dunand C."/>
            <person name="Henrissat B."/>
            <person name="Grigoriev I.V."/>
            <person name="Hibbett D."/>
            <person name="Nagy L.G."/>
            <person name="Martin F.M."/>
        </authorList>
    </citation>
    <scope>NUCLEOTIDE SEQUENCE</scope>
    <source>
        <strain evidence="1">P2</strain>
    </source>
</reference>
<organism evidence="1 2">
    <name type="scientific">Thelephora ganbajun</name>
    <name type="common">Ganba fungus</name>
    <dbReference type="NCBI Taxonomy" id="370292"/>
    <lineage>
        <taxon>Eukaryota</taxon>
        <taxon>Fungi</taxon>
        <taxon>Dikarya</taxon>
        <taxon>Basidiomycota</taxon>
        <taxon>Agaricomycotina</taxon>
        <taxon>Agaricomycetes</taxon>
        <taxon>Thelephorales</taxon>
        <taxon>Thelephoraceae</taxon>
        <taxon>Thelephora</taxon>
    </lineage>
</organism>
<evidence type="ECO:0000313" key="1">
    <source>
        <dbReference type="EMBL" id="KAF9647925.1"/>
    </source>
</evidence>
<sequence>MPTRRRLLDFIWLSRGPSVLHIFRGSTRLNYDLPPASRAIRNFDPTLYHAQTVWPSYPLPRTMLSPSTSYIVLSLPNAKQLEAGDFDLDELSKKLTEALVDESQRNEILRLTGDIAVLVTECLDKVMSSENFRANSDIQTRSNVLYVFSRLSRGCQYLPHSYWIDPRTITLPSEPYTSGTCAGVYRGRQNDEPVAVKVLMIPNQESMVKLKKRFHKEAILWKHVSCPYILKFNGAFYHNDMPAIVMPWVPHGNIIEYLEKHTGVDRLHLLLGVVKGVRYLHNCNIAHGDIKPPNILISDSTPPRAMLADFGFTRVTTISAKMSSEEGPMAFIAPELLSTRLGLDRAVPSKEADIFALAMTIYQVLTGKCPFSQMREARIIGAVISGERPTKPGNAKQIGMTNAVWDLLRECWRDDRTKRPTISVILRRFCDTINEAKTTDSRIEEAGLRLDFTDNHGSFRSETTLVRCELGDVAPESPQSAECHCFPPWKRAKRIFRFTN</sequence>
<accession>A0ACB6ZES0</accession>
<keyword evidence="2" id="KW-1185">Reference proteome</keyword>
<dbReference type="Proteomes" id="UP000886501">
    <property type="component" value="Unassembled WGS sequence"/>
</dbReference>
<name>A0ACB6ZES0_THEGA</name>
<proteinExistence type="predicted"/>
<dbReference type="EMBL" id="MU118023">
    <property type="protein sequence ID" value="KAF9647925.1"/>
    <property type="molecule type" value="Genomic_DNA"/>
</dbReference>
<reference evidence="1" key="1">
    <citation type="submission" date="2019-10" db="EMBL/GenBank/DDBJ databases">
        <authorList>
            <consortium name="DOE Joint Genome Institute"/>
            <person name="Kuo A."/>
            <person name="Miyauchi S."/>
            <person name="Kiss E."/>
            <person name="Drula E."/>
            <person name="Kohler A."/>
            <person name="Sanchez-Garcia M."/>
            <person name="Andreopoulos B."/>
            <person name="Barry K.W."/>
            <person name="Bonito G."/>
            <person name="Buee M."/>
            <person name="Carver A."/>
            <person name="Chen C."/>
            <person name="Cichocki N."/>
            <person name="Clum A."/>
            <person name="Culley D."/>
            <person name="Crous P.W."/>
            <person name="Fauchery L."/>
            <person name="Girlanda M."/>
            <person name="Hayes R."/>
            <person name="Keri Z."/>
            <person name="Labutti K."/>
            <person name="Lipzen A."/>
            <person name="Lombard V."/>
            <person name="Magnuson J."/>
            <person name="Maillard F."/>
            <person name="Morin E."/>
            <person name="Murat C."/>
            <person name="Nolan M."/>
            <person name="Ohm R."/>
            <person name="Pangilinan J."/>
            <person name="Pereira M."/>
            <person name="Perotto S."/>
            <person name="Peter M."/>
            <person name="Riley R."/>
            <person name="Sitrit Y."/>
            <person name="Stielow B."/>
            <person name="Szollosi G."/>
            <person name="Zifcakova L."/>
            <person name="Stursova M."/>
            <person name="Spatafora J.W."/>
            <person name="Tedersoo L."/>
            <person name="Vaario L.-M."/>
            <person name="Yamada A."/>
            <person name="Yan M."/>
            <person name="Wang P."/>
            <person name="Xu J."/>
            <person name="Bruns T."/>
            <person name="Baldrian P."/>
            <person name="Vilgalys R."/>
            <person name="Henrissat B."/>
            <person name="Grigoriev I.V."/>
            <person name="Hibbett D."/>
            <person name="Nagy L.G."/>
            <person name="Martin F.M."/>
        </authorList>
    </citation>
    <scope>NUCLEOTIDE SEQUENCE</scope>
    <source>
        <strain evidence="1">P2</strain>
    </source>
</reference>
<evidence type="ECO:0000313" key="2">
    <source>
        <dbReference type="Proteomes" id="UP000886501"/>
    </source>
</evidence>
<protein>
    <submittedName>
        <fullName evidence="1">Kinase-like protein</fullName>
    </submittedName>
</protein>
<comment type="caution">
    <text evidence="1">The sequence shown here is derived from an EMBL/GenBank/DDBJ whole genome shotgun (WGS) entry which is preliminary data.</text>
</comment>
<gene>
    <name evidence="1" type="ORF">BDM02DRAFT_2472768</name>
</gene>